<reference evidence="4 5" key="1">
    <citation type="submission" date="2020-02" db="EMBL/GenBank/DDBJ databases">
        <title>Whole Genome Shotgun Sequence of Streptomyces sp. strain CWH03.</title>
        <authorList>
            <person name="Dohra H."/>
            <person name="Kodani S."/>
            <person name="Yamamura H."/>
        </authorList>
    </citation>
    <scope>NUCLEOTIDE SEQUENCE [LARGE SCALE GENOMIC DNA]</scope>
    <source>
        <strain evidence="4 5">CWH03</strain>
    </source>
</reference>
<evidence type="ECO:0000256" key="1">
    <source>
        <dbReference type="ARBA" id="ARBA00007847"/>
    </source>
</evidence>
<keyword evidence="5" id="KW-1185">Reference proteome</keyword>
<evidence type="ECO:0000256" key="2">
    <source>
        <dbReference type="ARBA" id="ARBA00023235"/>
    </source>
</evidence>
<dbReference type="Gene3D" id="3.40.50.1860">
    <property type="match status" value="2"/>
</dbReference>
<dbReference type="PROSITE" id="PS00923">
    <property type="entry name" value="ASP_GLU_RACEMASE_1"/>
    <property type="match status" value="1"/>
</dbReference>
<protein>
    <submittedName>
        <fullName evidence="4">Aspartate/glutamate racemase family protein</fullName>
    </submittedName>
</protein>
<dbReference type="InterPro" id="IPR015942">
    <property type="entry name" value="Asp/Glu/hydantoin_racemase"/>
</dbReference>
<dbReference type="EMBL" id="BLLG01000029">
    <property type="protein sequence ID" value="GFH39418.1"/>
    <property type="molecule type" value="Genomic_DNA"/>
</dbReference>
<comment type="similarity">
    <text evidence="1">Belongs to the aspartate/glutamate racemases family.</text>
</comment>
<dbReference type="RefSeq" id="WP_173267404.1">
    <property type="nucleotide sequence ID" value="NZ_BLLG01000029.1"/>
</dbReference>
<comment type="caution">
    <text evidence="4">The sequence shown here is derived from an EMBL/GenBank/DDBJ whole genome shotgun (WGS) entry which is preliminary data.</text>
</comment>
<dbReference type="PANTHER" id="PTHR21198:SF7">
    <property type="entry name" value="ASPARTATE-GLUTAMATE RACEMASE FAMILY"/>
    <property type="match status" value="1"/>
</dbReference>
<proteinExistence type="inferred from homology"/>
<feature type="compositionally biased region" description="Pro residues" evidence="3">
    <location>
        <begin position="15"/>
        <end position="27"/>
    </location>
</feature>
<dbReference type="SUPFAM" id="SSF53681">
    <property type="entry name" value="Aspartate/glutamate racemase"/>
    <property type="match status" value="2"/>
</dbReference>
<dbReference type="NCBIfam" id="TIGR00035">
    <property type="entry name" value="asp_race"/>
    <property type="match status" value="1"/>
</dbReference>
<evidence type="ECO:0000313" key="4">
    <source>
        <dbReference type="EMBL" id="GFH39418.1"/>
    </source>
</evidence>
<accession>A0A6A0B4H7</accession>
<dbReference type="InterPro" id="IPR004380">
    <property type="entry name" value="Asp_race"/>
</dbReference>
<dbReference type="AlphaFoldDB" id="A0A6A0B4H7"/>
<sequence length="271" mass="27892">MTAPGPEPKRERVPEPGPVSAPTPTPTPAGTLGVLGGMGPAATAEFLRLLAARVPAADDQHHPRIVMLSDPSVPDRSTALLEGGDAPLPAIREGLATLARWGADLLAVPCNTAHVYIDRIRAELPVPVVHIVDATLRAAMAISPEGGWLAATTGTVASGLYQRRAAEFGYRLAVPGPAVRARIHHAAVLVKGGRTDEGGRLLASAVRPLWREERLPVLTACTELPLAYDASGLPAAATVSSLDALATACVDALYPAPARPSSRAAGLTAAA</sequence>
<keyword evidence="2" id="KW-0413">Isomerase</keyword>
<organism evidence="4 5">
    <name type="scientific">Streptomyces pacificus</name>
    <dbReference type="NCBI Taxonomy" id="2705029"/>
    <lineage>
        <taxon>Bacteria</taxon>
        <taxon>Bacillati</taxon>
        <taxon>Actinomycetota</taxon>
        <taxon>Actinomycetes</taxon>
        <taxon>Kitasatosporales</taxon>
        <taxon>Streptomycetaceae</taxon>
        <taxon>Streptomyces</taxon>
    </lineage>
</organism>
<evidence type="ECO:0000256" key="3">
    <source>
        <dbReference type="SAM" id="MobiDB-lite"/>
    </source>
</evidence>
<dbReference type="PANTHER" id="PTHR21198">
    <property type="entry name" value="GLUTAMATE RACEMASE"/>
    <property type="match status" value="1"/>
</dbReference>
<dbReference type="InterPro" id="IPR018187">
    <property type="entry name" value="Asp/Glu_racemase_AS_1"/>
</dbReference>
<dbReference type="GO" id="GO:0047661">
    <property type="term" value="F:amino-acid racemase activity"/>
    <property type="evidence" value="ECO:0007669"/>
    <property type="project" value="InterPro"/>
</dbReference>
<dbReference type="InterPro" id="IPR001920">
    <property type="entry name" value="Asp/Glu_race"/>
</dbReference>
<dbReference type="Proteomes" id="UP000484988">
    <property type="component" value="Unassembled WGS sequence"/>
</dbReference>
<dbReference type="Pfam" id="PF01177">
    <property type="entry name" value="Asp_Glu_race"/>
    <property type="match status" value="1"/>
</dbReference>
<evidence type="ECO:0000313" key="5">
    <source>
        <dbReference type="Proteomes" id="UP000484988"/>
    </source>
</evidence>
<gene>
    <name evidence="4" type="ORF">SCWH03_56850</name>
</gene>
<name>A0A6A0B4H7_9ACTN</name>
<feature type="region of interest" description="Disordered" evidence="3">
    <location>
        <begin position="1"/>
        <end position="31"/>
    </location>
</feature>